<dbReference type="AlphaFoldDB" id="A0A379N161"/>
<evidence type="ECO:0000259" key="4">
    <source>
        <dbReference type="Pfam" id="PF05426"/>
    </source>
</evidence>
<keyword evidence="2 5" id="KW-0456">Lyase</keyword>
<dbReference type="Gene3D" id="1.50.10.100">
    <property type="entry name" value="Chondroitin AC/alginate lyase"/>
    <property type="match status" value="1"/>
</dbReference>
<dbReference type="EMBL" id="UGVN01000001">
    <property type="protein sequence ID" value="SUE41067.1"/>
    <property type="molecule type" value="Genomic_DNA"/>
</dbReference>
<protein>
    <submittedName>
        <fullName evidence="5">Alginate lyase</fullName>
        <ecNumber evidence="5">4.2.2.3</ecNumber>
    </submittedName>
</protein>
<dbReference type="GO" id="GO:0045135">
    <property type="term" value="F:poly(beta-D-mannuronate) lyase activity"/>
    <property type="evidence" value="ECO:0007669"/>
    <property type="project" value="UniProtKB-EC"/>
</dbReference>
<keyword evidence="1" id="KW-0732">Signal</keyword>
<proteinExistence type="predicted"/>
<sequence length="397" mass="41290">MPPGWSSGDPGETAPIRGQGFRRVGLVLLLLLPPLLPGGAGAAEPLRTPFAPLPPATAPETGCPAPPEALRNIEGVSFYTDPAFSRPDPGRLAADAAVQKRLDVWQDAVQAAVARARAGEAGAAACALSLLDDWAKSGAMLGAVNQQGAYHRVWALAGAGLAFLRIRDAAGLEPVSVGRVGRWMREVADAIQPRYDRASRALISDVRNNHAAWAGLAVAVAGIASDSRAHFDWGMARLHAQLAQVTGEGALPQELARGALALHYHLFALEPVAALERLAAANGVTLPPEDEAALERLTGFVLAAAKDPSRIGALAGVPQSDPWLKGRPPLSEAAGLEIRAQARPDAALEAALAPFRPYRMRWLGGMVTGQWITGQGIAIPDGGSPALEGPARTPSPG</sequence>
<accession>A0A379N161</accession>
<dbReference type="Proteomes" id="UP000254919">
    <property type="component" value="Unassembled WGS sequence"/>
</dbReference>
<evidence type="ECO:0000313" key="5">
    <source>
        <dbReference type="EMBL" id="SUE41067.1"/>
    </source>
</evidence>
<dbReference type="Pfam" id="PF05426">
    <property type="entry name" value="Alginate_lyase"/>
    <property type="match status" value="1"/>
</dbReference>
<evidence type="ECO:0000313" key="6">
    <source>
        <dbReference type="Proteomes" id="UP000254919"/>
    </source>
</evidence>
<dbReference type="GO" id="GO:0042597">
    <property type="term" value="C:periplasmic space"/>
    <property type="evidence" value="ECO:0007669"/>
    <property type="project" value="InterPro"/>
</dbReference>
<evidence type="ECO:0000256" key="3">
    <source>
        <dbReference type="SAM" id="MobiDB-lite"/>
    </source>
</evidence>
<reference evidence="5 6" key="1">
    <citation type="submission" date="2018-06" db="EMBL/GenBank/DDBJ databases">
        <authorList>
            <consortium name="Pathogen Informatics"/>
            <person name="Doyle S."/>
        </authorList>
    </citation>
    <scope>NUCLEOTIDE SEQUENCE [LARGE SCALE GENOMIC DNA]</scope>
    <source>
        <strain evidence="5 6">NCTC13291</strain>
    </source>
</reference>
<name>A0A379N161_9PROT</name>
<organism evidence="5 6">
    <name type="scientific">Roseomonas mucosa</name>
    <dbReference type="NCBI Taxonomy" id="207340"/>
    <lineage>
        <taxon>Bacteria</taxon>
        <taxon>Pseudomonadati</taxon>
        <taxon>Pseudomonadota</taxon>
        <taxon>Alphaproteobacteria</taxon>
        <taxon>Acetobacterales</taxon>
        <taxon>Roseomonadaceae</taxon>
        <taxon>Roseomonas</taxon>
    </lineage>
</organism>
<evidence type="ECO:0000256" key="1">
    <source>
        <dbReference type="ARBA" id="ARBA00022729"/>
    </source>
</evidence>
<gene>
    <name evidence="5" type="primary">algL</name>
    <name evidence="5" type="ORF">NCTC13291_02643</name>
</gene>
<dbReference type="InterPro" id="IPR008397">
    <property type="entry name" value="Alginate_lyase_dom"/>
</dbReference>
<dbReference type="EC" id="4.2.2.3" evidence="5"/>
<feature type="region of interest" description="Disordered" evidence="3">
    <location>
        <begin position="378"/>
        <end position="397"/>
    </location>
</feature>
<dbReference type="SUPFAM" id="SSF48230">
    <property type="entry name" value="Chondroitin AC/alginate lyase"/>
    <property type="match status" value="1"/>
</dbReference>
<dbReference type="InterPro" id="IPR008929">
    <property type="entry name" value="Chondroitin_lyas"/>
</dbReference>
<feature type="domain" description="Alginate lyase" evidence="4">
    <location>
        <begin position="110"/>
        <end position="310"/>
    </location>
</feature>
<evidence type="ECO:0000256" key="2">
    <source>
        <dbReference type="ARBA" id="ARBA00023239"/>
    </source>
</evidence>